<sequence length="70" mass="8253">MNISILLRHSGVWESEVRYERYMSDEIVVGENIFFMNLVSAIAAELNIDESRKKIEIRYIVEETPLHIEI</sequence>
<comment type="caution">
    <text evidence="1">The sequence shown here is derived from an EMBL/GenBank/DDBJ whole genome shotgun (WGS) entry which is preliminary data.</text>
</comment>
<accession>A0A9J5WWQ9</accession>
<evidence type="ECO:0000313" key="2">
    <source>
        <dbReference type="Proteomes" id="UP000824120"/>
    </source>
</evidence>
<evidence type="ECO:0000313" key="1">
    <source>
        <dbReference type="EMBL" id="KAG5579701.1"/>
    </source>
</evidence>
<keyword evidence="2" id="KW-1185">Reference proteome</keyword>
<reference evidence="1 2" key="1">
    <citation type="submission" date="2020-09" db="EMBL/GenBank/DDBJ databases">
        <title>De no assembly of potato wild relative species, Solanum commersonii.</title>
        <authorList>
            <person name="Cho K."/>
        </authorList>
    </citation>
    <scope>NUCLEOTIDE SEQUENCE [LARGE SCALE GENOMIC DNA]</scope>
    <source>
        <strain evidence="1">LZ3.2</strain>
        <tissue evidence="1">Leaf</tissue>
    </source>
</reference>
<name>A0A9J5WWQ9_SOLCO</name>
<dbReference type="Proteomes" id="UP000824120">
    <property type="component" value="Chromosome 10"/>
</dbReference>
<gene>
    <name evidence="1" type="ORF">H5410_050328</name>
</gene>
<dbReference type="EMBL" id="JACXVP010000010">
    <property type="protein sequence ID" value="KAG5579701.1"/>
    <property type="molecule type" value="Genomic_DNA"/>
</dbReference>
<organism evidence="1 2">
    <name type="scientific">Solanum commersonii</name>
    <name type="common">Commerson's wild potato</name>
    <name type="synonym">Commerson's nightshade</name>
    <dbReference type="NCBI Taxonomy" id="4109"/>
    <lineage>
        <taxon>Eukaryota</taxon>
        <taxon>Viridiplantae</taxon>
        <taxon>Streptophyta</taxon>
        <taxon>Embryophyta</taxon>
        <taxon>Tracheophyta</taxon>
        <taxon>Spermatophyta</taxon>
        <taxon>Magnoliopsida</taxon>
        <taxon>eudicotyledons</taxon>
        <taxon>Gunneridae</taxon>
        <taxon>Pentapetalae</taxon>
        <taxon>asterids</taxon>
        <taxon>lamiids</taxon>
        <taxon>Solanales</taxon>
        <taxon>Solanaceae</taxon>
        <taxon>Solanoideae</taxon>
        <taxon>Solaneae</taxon>
        <taxon>Solanum</taxon>
    </lineage>
</organism>
<dbReference type="OrthoDB" id="1325562at2759"/>
<proteinExistence type="predicted"/>
<dbReference type="AlphaFoldDB" id="A0A9J5WWQ9"/>
<protein>
    <submittedName>
        <fullName evidence="1">Uncharacterized protein</fullName>
    </submittedName>
</protein>